<protein>
    <recommendedName>
        <fullName evidence="3">Phosphoglycerate mutase family protein</fullName>
    </recommendedName>
</protein>
<dbReference type="Proteomes" id="UP000262954">
    <property type="component" value="Unassembled WGS sequence"/>
</dbReference>
<evidence type="ECO:0000313" key="2">
    <source>
        <dbReference type="Proteomes" id="UP000262954"/>
    </source>
</evidence>
<gene>
    <name evidence="1" type="ORF">DDY73_11530</name>
</gene>
<organism evidence="1 2">
    <name type="scientific">Coprobacter fastidiosus</name>
    <dbReference type="NCBI Taxonomy" id="1099853"/>
    <lineage>
        <taxon>Bacteria</taxon>
        <taxon>Pseudomonadati</taxon>
        <taxon>Bacteroidota</taxon>
        <taxon>Bacteroidia</taxon>
        <taxon>Bacteroidales</taxon>
        <taxon>Barnesiellaceae</taxon>
        <taxon>Coprobacter</taxon>
    </lineage>
</organism>
<reference evidence="1 2" key="1">
    <citation type="journal article" date="2018" name="Nat. Biotechnol.">
        <title>A standardized bacterial taxonomy based on genome phylogeny substantially revises the tree of life.</title>
        <authorList>
            <person name="Parks D.H."/>
            <person name="Chuvochina M."/>
            <person name="Waite D.W."/>
            <person name="Rinke C."/>
            <person name="Skarshewski A."/>
            <person name="Chaumeil P.A."/>
            <person name="Hugenholtz P."/>
        </authorList>
    </citation>
    <scope>NUCLEOTIDE SEQUENCE [LARGE SCALE GENOMIC DNA]</scope>
    <source>
        <strain evidence="1">UBA11482</strain>
    </source>
</reference>
<name>A0A316RI58_9BACT</name>
<evidence type="ECO:0000313" key="1">
    <source>
        <dbReference type="EMBL" id="HBJ09622.1"/>
    </source>
</evidence>
<proteinExistence type="predicted"/>
<dbReference type="EMBL" id="DNWC01000150">
    <property type="protein sequence ID" value="HBJ09622.1"/>
    <property type="molecule type" value="Genomic_DNA"/>
</dbReference>
<sequence length="196" mass="22785">MENPIFALAEKNQKRAKNIIEETNIINIWKSIGAEINLVGSLRMGLLLKHKDIDFHIYTTQLNIHDSFKAIAQLAQSPSITKIEYNNLIDTEEHCIEWHAWYIDKDNDLWQIDMIHILKGSRYDGYFEKVADNICAALTPEKKLAILTLKNETPDTEKIMGIEYYQAVIENGIDNYSDFIEWRKKHPVNGIVNWIP</sequence>
<dbReference type="RefSeq" id="WP_022389870.1">
    <property type="nucleotide sequence ID" value="NZ_CATXLH010000312.1"/>
</dbReference>
<comment type="caution">
    <text evidence="1">The sequence shown here is derived from an EMBL/GenBank/DDBJ whole genome shotgun (WGS) entry which is preliminary data.</text>
</comment>
<evidence type="ECO:0008006" key="3">
    <source>
        <dbReference type="Google" id="ProtNLM"/>
    </source>
</evidence>
<dbReference type="AlphaFoldDB" id="A0A316RI58"/>
<accession>A0A316RI58</accession>